<dbReference type="AlphaFoldDB" id="A0A6M3XL35"/>
<dbReference type="InterPro" id="IPR013087">
    <property type="entry name" value="Znf_C2H2_type"/>
</dbReference>
<evidence type="ECO:0000259" key="1">
    <source>
        <dbReference type="PROSITE" id="PS50157"/>
    </source>
</evidence>
<protein>
    <recommendedName>
        <fullName evidence="1">C2H2-type domain-containing protein</fullName>
    </recommendedName>
</protein>
<accession>A0A6M3XL35</accession>
<dbReference type="PROSITE" id="PS00028">
    <property type="entry name" value="ZINC_FINGER_C2H2_1"/>
    <property type="match status" value="1"/>
</dbReference>
<evidence type="ECO:0000313" key="2">
    <source>
        <dbReference type="EMBL" id="QJA59615.1"/>
    </source>
</evidence>
<dbReference type="PROSITE" id="PS50157">
    <property type="entry name" value="ZINC_FINGER_C2H2_2"/>
    <property type="match status" value="1"/>
</dbReference>
<dbReference type="Pfam" id="PF13912">
    <property type="entry name" value="zf-C2H2_6"/>
    <property type="match status" value="1"/>
</dbReference>
<feature type="domain" description="C2H2-type" evidence="1">
    <location>
        <begin position="59"/>
        <end position="86"/>
    </location>
</feature>
<proteinExistence type="predicted"/>
<sequence>MDRTKPILNLPPIEGEIENVYVRRIADFLLQRWGVTWQLALREGELHWKHFTEPVENIFNCETCGKVFTHHLALAGHKSTHRKEAINGG</sequence>
<evidence type="ECO:0000313" key="3">
    <source>
        <dbReference type="EMBL" id="QJH98499.1"/>
    </source>
</evidence>
<name>A0A6M3XL35_9ZZZZ</name>
<reference evidence="3" key="1">
    <citation type="submission" date="2020-03" db="EMBL/GenBank/DDBJ databases">
        <title>The deep terrestrial virosphere.</title>
        <authorList>
            <person name="Holmfeldt K."/>
            <person name="Nilsson E."/>
            <person name="Simone D."/>
            <person name="Lopez-Fernandez M."/>
            <person name="Wu X."/>
            <person name="de Brujin I."/>
            <person name="Lundin D."/>
            <person name="Andersson A."/>
            <person name="Bertilsson S."/>
            <person name="Dopson M."/>
        </authorList>
    </citation>
    <scope>NUCLEOTIDE SEQUENCE</scope>
    <source>
        <strain evidence="2">MM415B01262</strain>
        <strain evidence="3">TM448B01332</strain>
    </source>
</reference>
<dbReference type="EMBL" id="MT144737">
    <property type="protein sequence ID" value="QJH98499.1"/>
    <property type="molecule type" value="Genomic_DNA"/>
</dbReference>
<dbReference type="EMBL" id="MT141377">
    <property type="protein sequence ID" value="QJA59615.1"/>
    <property type="molecule type" value="Genomic_DNA"/>
</dbReference>
<dbReference type="SUPFAM" id="SSF57667">
    <property type="entry name" value="beta-beta-alpha zinc fingers"/>
    <property type="match status" value="1"/>
</dbReference>
<gene>
    <name evidence="2" type="ORF">MM415B01262_0015</name>
    <name evidence="3" type="ORF">TM448B01332_0005</name>
</gene>
<organism evidence="3">
    <name type="scientific">viral metagenome</name>
    <dbReference type="NCBI Taxonomy" id="1070528"/>
    <lineage>
        <taxon>unclassified sequences</taxon>
        <taxon>metagenomes</taxon>
        <taxon>organismal metagenomes</taxon>
    </lineage>
</organism>
<dbReference type="Gene3D" id="3.30.160.60">
    <property type="entry name" value="Classic Zinc Finger"/>
    <property type="match status" value="1"/>
</dbReference>
<dbReference type="InterPro" id="IPR036236">
    <property type="entry name" value="Znf_C2H2_sf"/>
</dbReference>